<reference evidence="1 2" key="1">
    <citation type="submission" date="2019-10" db="EMBL/GenBank/DDBJ databases">
        <title>Comparative genomic analysis of Providencia.</title>
        <authorList>
            <person name="Yuan C."/>
            <person name="Wei Y."/>
            <person name="Yin Z."/>
        </authorList>
    </citation>
    <scope>NUCLEOTIDE SEQUENCE [LARGE SCALE GENOMIC DNA]</scope>
    <source>
        <strain evidence="2">wls1934</strain>
    </source>
</reference>
<organism evidence="1 2">
    <name type="scientific">Providencia alcalifaciens</name>
    <dbReference type="NCBI Taxonomy" id="126385"/>
    <lineage>
        <taxon>Bacteria</taxon>
        <taxon>Pseudomonadati</taxon>
        <taxon>Pseudomonadota</taxon>
        <taxon>Gammaproteobacteria</taxon>
        <taxon>Enterobacterales</taxon>
        <taxon>Morganellaceae</taxon>
        <taxon>Providencia</taxon>
    </lineage>
</organism>
<proteinExistence type="predicted"/>
<dbReference type="EMBL" id="WLUB01000058">
    <property type="protein sequence ID" value="MTC36622.1"/>
    <property type="molecule type" value="Genomic_DNA"/>
</dbReference>
<evidence type="ECO:0000313" key="2">
    <source>
        <dbReference type="Proteomes" id="UP000449944"/>
    </source>
</evidence>
<accession>A0AAW9VFG9</accession>
<evidence type="ECO:0000313" key="1">
    <source>
        <dbReference type="EMBL" id="MTC36622.1"/>
    </source>
</evidence>
<protein>
    <submittedName>
        <fullName evidence="1">Uncharacterized protein</fullName>
    </submittedName>
</protein>
<dbReference type="AlphaFoldDB" id="A0AAW9VFG9"/>
<gene>
    <name evidence="1" type="ORF">GKR67_18790</name>
</gene>
<sequence length="139" mass="15845">MENKPIIKTFERGDRIYVQAQQIWLILVTWVEHNKSSGVSTITYGELAEKMGHSSKQAGRTLGRQLGIIGQLCLLNDLPPLNCIVVNQQTKQPGSEVVLSSIGSIEKDQKDVFKTNWFNLRVPTTGTFRKIWENFNEWI</sequence>
<name>A0AAW9VFG9_9GAMM</name>
<comment type="caution">
    <text evidence="1">The sequence shown here is derived from an EMBL/GenBank/DDBJ whole genome shotgun (WGS) entry which is preliminary data.</text>
</comment>
<dbReference type="Proteomes" id="UP000449944">
    <property type="component" value="Unassembled WGS sequence"/>
</dbReference>